<dbReference type="SUPFAM" id="SSF54637">
    <property type="entry name" value="Thioesterase/thiol ester dehydrase-isomerase"/>
    <property type="match status" value="1"/>
</dbReference>
<dbReference type="Pfam" id="PF13279">
    <property type="entry name" value="4HBT_2"/>
    <property type="match status" value="1"/>
</dbReference>
<dbReference type="PANTHER" id="PTHR31793">
    <property type="entry name" value="4-HYDROXYBENZOYL-COA THIOESTERASE FAMILY MEMBER"/>
    <property type="match status" value="1"/>
</dbReference>
<dbReference type="InterPro" id="IPR029069">
    <property type="entry name" value="HotDog_dom_sf"/>
</dbReference>
<organism evidence="3 4">
    <name type="scientific">Pedobacter caeni</name>
    <dbReference type="NCBI Taxonomy" id="288992"/>
    <lineage>
        <taxon>Bacteria</taxon>
        <taxon>Pseudomonadati</taxon>
        <taxon>Bacteroidota</taxon>
        <taxon>Sphingobacteriia</taxon>
        <taxon>Sphingobacteriales</taxon>
        <taxon>Sphingobacteriaceae</taxon>
        <taxon>Pedobacter</taxon>
    </lineage>
</organism>
<evidence type="ECO:0000256" key="2">
    <source>
        <dbReference type="ARBA" id="ARBA00022801"/>
    </source>
</evidence>
<evidence type="ECO:0000313" key="4">
    <source>
        <dbReference type="Proteomes" id="UP000184287"/>
    </source>
</evidence>
<keyword evidence="2 3" id="KW-0378">Hydrolase</keyword>
<dbReference type="InterPro" id="IPR050563">
    <property type="entry name" value="4-hydroxybenzoyl-CoA_TE"/>
</dbReference>
<dbReference type="InterPro" id="IPR006684">
    <property type="entry name" value="YbgC/YbaW"/>
</dbReference>
<keyword evidence="4" id="KW-1185">Reference proteome</keyword>
<proteinExistence type="inferred from homology"/>
<comment type="similarity">
    <text evidence="1">Belongs to the 4-hydroxybenzoyl-CoA thioesterase family.</text>
</comment>
<dbReference type="AlphaFoldDB" id="A0A1M5JTX7"/>
<name>A0A1M5JTX7_9SPHI</name>
<dbReference type="RefSeq" id="WP_073235347.1">
    <property type="nucleotide sequence ID" value="NZ_FQUQ01000005.1"/>
</dbReference>
<dbReference type="PANTHER" id="PTHR31793:SF27">
    <property type="entry name" value="NOVEL THIOESTERASE SUPERFAMILY DOMAIN AND SAPOSIN A-TYPE DOMAIN CONTAINING PROTEIN (0610012H03RIK)"/>
    <property type="match status" value="1"/>
</dbReference>
<dbReference type="Gene3D" id="3.10.129.10">
    <property type="entry name" value="Hotdog Thioesterase"/>
    <property type="match status" value="1"/>
</dbReference>
<dbReference type="STRING" id="288992.SAMN04488522_105510"/>
<sequence length="146" mass="17376">MYAHETTLRVRYGETDAMGYVYHGNYAEWLEVARVELLREIGMPYTCFEELDIIMPVREMSIRYLKPAHYDELITIRTFLDQLPALRVQLRYELYNEGKELISTAQVLLVPYDRSRKRPCLPPEHFLKLLNPYFGEVVPENLLEYL</sequence>
<dbReference type="PIRSF" id="PIRSF003230">
    <property type="entry name" value="YbgC"/>
    <property type="match status" value="1"/>
</dbReference>
<dbReference type="NCBIfam" id="TIGR00051">
    <property type="entry name" value="YbgC/FadM family acyl-CoA thioesterase"/>
    <property type="match status" value="1"/>
</dbReference>
<accession>A0A1M5JTX7</accession>
<dbReference type="Proteomes" id="UP000184287">
    <property type="component" value="Unassembled WGS sequence"/>
</dbReference>
<dbReference type="CDD" id="cd00586">
    <property type="entry name" value="4HBT"/>
    <property type="match status" value="1"/>
</dbReference>
<protein>
    <submittedName>
        <fullName evidence="3">Acyl-CoA thioester hydrolase</fullName>
    </submittedName>
</protein>
<dbReference type="OrthoDB" id="9800856at2"/>
<gene>
    <name evidence="3" type="ORF">SAMN04488522_105510</name>
</gene>
<evidence type="ECO:0000256" key="1">
    <source>
        <dbReference type="ARBA" id="ARBA00005953"/>
    </source>
</evidence>
<evidence type="ECO:0000313" key="3">
    <source>
        <dbReference type="EMBL" id="SHG44011.1"/>
    </source>
</evidence>
<reference evidence="4" key="1">
    <citation type="submission" date="2016-11" db="EMBL/GenBank/DDBJ databases">
        <authorList>
            <person name="Varghese N."/>
            <person name="Submissions S."/>
        </authorList>
    </citation>
    <scope>NUCLEOTIDE SEQUENCE [LARGE SCALE GENOMIC DNA]</scope>
    <source>
        <strain evidence="4">DSM 16990</strain>
    </source>
</reference>
<dbReference type="EMBL" id="FQUQ01000005">
    <property type="protein sequence ID" value="SHG44011.1"/>
    <property type="molecule type" value="Genomic_DNA"/>
</dbReference>
<dbReference type="GO" id="GO:0047617">
    <property type="term" value="F:fatty acyl-CoA hydrolase activity"/>
    <property type="evidence" value="ECO:0007669"/>
    <property type="project" value="TreeGrafter"/>
</dbReference>